<dbReference type="CDD" id="cd08063">
    <property type="entry name" value="MPN_CSN6"/>
    <property type="match status" value="1"/>
</dbReference>
<evidence type="ECO:0000259" key="3">
    <source>
        <dbReference type="PROSITE" id="PS50249"/>
    </source>
</evidence>
<comment type="similarity">
    <text evidence="1 2">Belongs to the peptidase M67A family. CSN6 subfamily.</text>
</comment>
<dbReference type="GeneID" id="25264686"/>
<comment type="caution">
    <text evidence="4">The sequence shown here is derived from an EMBL/GenBank/DDBJ whole genome shotgun (WGS) entry which is preliminary data.</text>
</comment>
<keyword evidence="2" id="KW-0736">Signalosome</keyword>
<dbReference type="GO" id="GO:0008237">
    <property type="term" value="F:metallopeptidase activity"/>
    <property type="evidence" value="ECO:0007669"/>
    <property type="project" value="InterPro"/>
</dbReference>
<dbReference type="InterPro" id="IPR033859">
    <property type="entry name" value="MPN_CSN6"/>
</dbReference>
<protein>
    <recommendedName>
        <fullName evidence="2">COP9 signalosome complex subunit 6</fullName>
    </recommendedName>
</protein>
<keyword evidence="2" id="KW-0963">Cytoplasm</keyword>
<dbReference type="OMA" id="LVGWWST"/>
<dbReference type="AlphaFoldDB" id="A0A066VTR0"/>
<proteinExistence type="inferred from homology"/>
<dbReference type="InParanoid" id="A0A066VTR0"/>
<dbReference type="Proteomes" id="UP000027361">
    <property type="component" value="Unassembled WGS sequence"/>
</dbReference>
<dbReference type="InterPro" id="IPR000555">
    <property type="entry name" value="JAMM/MPN+_dom"/>
</dbReference>
<dbReference type="RefSeq" id="XP_013242449.1">
    <property type="nucleotide sequence ID" value="XM_013386995.1"/>
</dbReference>
<dbReference type="HOGENOM" id="CLU_027018_1_2_1"/>
<evidence type="ECO:0000256" key="1">
    <source>
        <dbReference type="ARBA" id="ARBA00010893"/>
    </source>
</evidence>
<dbReference type="GO" id="GO:0008180">
    <property type="term" value="C:COP9 signalosome"/>
    <property type="evidence" value="ECO:0007669"/>
    <property type="project" value="UniProtKB-UniRule"/>
</dbReference>
<dbReference type="Pfam" id="PF01398">
    <property type="entry name" value="JAB"/>
    <property type="match status" value="1"/>
</dbReference>
<organism evidence="4 5">
    <name type="scientific">Tilletiaria anomala (strain ATCC 24038 / CBS 436.72 / UBC 951)</name>
    <dbReference type="NCBI Taxonomy" id="1037660"/>
    <lineage>
        <taxon>Eukaryota</taxon>
        <taxon>Fungi</taxon>
        <taxon>Dikarya</taxon>
        <taxon>Basidiomycota</taxon>
        <taxon>Ustilaginomycotina</taxon>
        <taxon>Exobasidiomycetes</taxon>
        <taxon>Georgefischeriales</taxon>
        <taxon>Tilletiariaceae</taxon>
        <taxon>Tilletiaria</taxon>
    </lineage>
</organism>
<dbReference type="InterPro" id="IPR024969">
    <property type="entry name" value="EIF3F/CSN6-like_C"/>
</dbReference>
<dbReference type="GO" id="GO:0005737">
    <property type="term" value="C:cytoplasm"/>
    <property type="evidence" value="ECO:0007669"/>
    <property type="project" value="UniProtKB-SubCell"/>
</dbReference>
<evidence type="ECO:0000256" key="2">
    <source>
        <dbReference type="RuleBase" id="RU367006"/>
    </source>
</evidence>
<dbReference type="SMART" id="SM00232">
    <property type="entry name" value="JAB_MPN"/>
    <property type="match status" value="1"/>
</dbReference>
<dbReference type="PANTHER" id="PTHR10540:SF8">
    <property type="entry name" value="COP9 SIGNALOSOME COMPLEX SUBUNIT 6"/>
    <property type="match status" value="1"/>
</dbReference>
<dbReference type="InterPro" id="IPR037518">
    <property type="entry name" value="MPN"/>
</dbReference>
<dbReference type="GO" id="GO:0000338">
    <property type="term" value="P:protein deneddylation"/>
    <property type="evidence" value="ECO:0007669"/>
    <property type="project" value="InterPro"/>
</dbReference>
<accession>A0A066VTR0</accession>
<dbReference type="OrthoDB" id="1378at2759"/>
<comment type="function">
    <text evidence="2">Component of the COP9 signalosome complex (CSN), a complex involved in various cellular and developmental processes.</text>
</comment>
<evidence type="ECO:0000313" key="5">
    <source>
        <dbReference type="Proteomes" id="UP000027361"/>
    </source>
</evidence>
<dbReference type="PANTHER" id="PTHR10540">
    <property type="entry name" value="EUKARYOTIC TRANSLATION INITIATION FACTOR 3 SUBUNIT F-RELATED"/>
    <property type="match status" value="1"/>
</dbReference>
<dbReference type="PROSITE" id="PS50249">
    <property type="entry name" value="MPN"/>
    <property type="match status" value="1"/>
</dbReference>
<comment type="subcellular location">
    <subcellularLocation>
        <location evidence="2">Cytoplasm</location>
    </subcellularLocation>
    <subcellularLocation>
        <location evidence="2">Nucleus</location>
    </subcellularLocation>
</comment>
<name>A0A066VTR0_TILAU</name>
<dbReference type="STRING" id="1037660.A0A066VTR0"/>
<reference evidence="4 5" key="1">
    <citation type="submission" date="2014-05" db="EMBL/GenBank/DDBJ databases">
        <title>Draft genome sequence of a rare smut relative, Tilletiaria anomala UBC 951.</title>
        <authorList>
            <consortium name="DOE Joint Genome Institute"/>
            <person name="Toome M."/>
            <person name="Kuo A."/>
            <person name="Henrissat B."/>
            <person name="Lipzen A."/>
            <person name="Tritt A."/>
            <person name="Yoshinaga Y."/>
            <person name="Zane M."/>
            <person name="Barry K."/>
            <person name="Grigoriev I.V."/>
            <person name="Spatafora J.W."/>
            <person name="Aimea M.C."/>
        </authorList>
    </citation>
    <scope>NUCLEOTIDE SEQUENCE [LARGE SCALE GENOMIC DNA]</scope>
    <source>
        <strain evidence="4 5">UBC 951</strain>
    </source>
</reference>
<evidence type="ECO:0000313" key="4">
    <source>
        <dbReference type="EMBL" id="KDN43673.1"/>
    </source>
</evidence>
<sequence>MQTLIGESSHATALTKISDVVLDVTREAGVGVNLTLHPLPILNVSEHVTRARAQMGTDNVSVYGVLLGTQSGRNVEIHNAFEMRVDPAAPGAPAGGLQVNHNFLKSRQSQFKQVFPTLDFLGWYSVGPVPTLQDVQIHQQLLGYNEAPIFLQLSPTNTRVAEAAASGELPLSTYESTVEIVHGETKMFFVPTGYRIDTGEAERVAVDFASRPAESGNDAAASSSLLGNLKSSYNAIRMLADRIKALNGYVQSVHNAAPSDGSTLAEIDTANATTIDHETLRQIAALCASIAPSSEGQSLNAELLTEYHDVFLTNQLTCLTSGLNSLNELVDKFDFVSQPGKREAGLPPRSFRLR</sequence>
<dbReference type="Gene3D" id="3.40.140.10">
    <property type="entry name" value="Cytidine Deaminase, domain 2"/>
    <property type="match status" value="1"/>
</dbReference>
<dbReference type="EMBL" id="JMSN01000059">
    <property type="protein sequence ID" value="KDN43673.1"/>
    <property type="molecule type" value="Genomic_DNA"/>
</dbReference>
<dbReference type="Pfam" id="PF13012">
    <property type="entry name" value="MitMem_reg"/>
    <property type="match status" value="1"/>
</dbReference>
<feature type="domain" description="MPN" evidence="3">
    <location>
        <begin position="34"/>
        <end position="180"/>
    </location>
</feature>
<keyword evidence="5" id="KW-1185">Reference proteome</keyword>
<gene>
    <name evidence="4" type="ORF">K437DRAFT_257407</name>
</gene>
<keyword evidence="2" id="KW-0539">Nucleus</keyword>